<dbReference type="Pfam" id="PF18931">
    <property type="entry name" value="DUF5680"/>
    <property type="match status" value="1"/>
</dbReference>
<accession>A0A1F6X229</accession>
<evidence type="ECO:0000259" key="1">
    <source>
        <dbReference type="Pfam" id="PF18931"/>
    </source>
</evidence>
<name>A0A1F6X229_9BACT</name>
<dbReference type="AlphaFoldDB" id="A0A1F6X229"/>
<evidence type="ECO:0000313" key="2">
    <source>
        <dbReference type="EMBL" id="OGI88172.1"/>
    </source>
</evidence>
<evidence type="ECO:0000313" key="3">
    <source>
        <dbReference type="Proteomes" id="UP000185809"/>
    </source>
</evidence>
<dbReference type="Proteomes" id="UP000185809">
    <property type="component" value="Unassembled WGS sequence"/>
</dbReference>
<dbReference type="EMBL" id="MFUP01000005">
    <property type="protein sequence ID" value="OGI88172.1"/>
    <property type="molecule type" value="Genomic_DNA"/>
</dbReference>
<feature type="domain" description="DUF5680" evidence="1">
    <location>
        <begin position="59"/>
        <end position="145"/>
    </location>
</feature>
<protein>
    <recommendedName>
        <fullName evidence="1">DUF5680 domain-containing protein</fullName>
    </recommendedName>
</protein>
<comment type="caution">
    <text evidence="2">The sequence shown here is derived from an EMBL/GenBank/DDBJ whole genome shotgun (WGS) entry which is preliminary data.</text>
</comment>
<sequence length="160" mass="18608">MEFVIEERNKIKAFFFKSMLNGWASNYKKIKISRMPNYKAIQFTEGNLYSLDNYCVSSGSKKSAGTTTIWEDGIVQWIMFFGGFYKKEVISFLKEALMKNYQQGIFLGGRGPEFYRNSSLIYENKVTKNEFEDFDGREEIKDANSGKILGYHKYSGMSLY</sequence>
<organism evidence="2 3">
    <name type="scientific">Candidatus Nomurabacteria bacterium RIFCSPLOWO2_01_FULL_33_24</name>
    <dbReference type="NCBI Taxonomy" id="1801765"/>
    <lineage>
        <taxon>Bacteria</taxon>
        <taxon>Candidatus Nomuraibacteriota</taxon>
    </lineage>
</organism>
<proteinExistence type="predicted"/>
<reference evidence="2 3" key="1">
    <citation type="journal article" date="2016" name="Nat. Commun.">
        <title>Thousands of microbial genomes shed light on interconnected biogeochemical processes in an aquifer system.</title>
        <authorList>
            <person name="Anantharaman K."/>
            <person name="Brown C.T."/>
            <person name="Hug L.A."/>
            <person name="Sharon I."/>
            <person name="Castelle C.J."/>
            <person name="Probst A.J."/>
            <person name="Thomas B.C."/>
            <person name="Singh A."/>
            <person name="Wilkins M.J."/>
            <person name="Karaoz U."/>
            <person name="Brodie E.L."/>
            <person name="Williams K.H."/>
            <person name="Hubbard S.S."/>
            <person name="Banfield J.F."/>
        </authorList>
    </citation>
    <scope>NUCLEOTIDE SEQUENCE [LARGE SCALE GENOMIC DNA]</scope>
</reference>
<dbReference type="InterPro" id="IPR043735">
    <property type="entry name" value="DUF5680"/>
</dbReference>
<gene>
    <name evidence="2" type="ORF">A2995_00345</name>
</gene>